<proteinExistence type="predicted"/>
<name>A0ABQ5EDK6_9ASTR</name>
<dbReference type="EMBL" id="BQNB010016168">
    <property type="protein sequence ID" value="GJT48597.1"/>
    <property type="molecule type" value="Genomic_DNA"/>
</dbReference>
<reference evidence="1" key="2">
    <citation type="submission" date="2022-01" db="EMBL/GenBank/DDBJ databases">
        <authorList>
            <person name="Yamashiro T."/>
            <person name="Shiraishi A."/>
            <person name="Satake H."/>
            <person name="Nakayama K."/>
        </authorList>
    </citation>
    <scope>NUCLEOTIDE SEQUENCE</scope>
</reference>
<sequence>LTTLRGQENLVIRLGHMGGDVERLGAVLDESWCKVEVCGSVYGGGLAAADYGVKGKHVV</sequence>
<gene>
    <name evidence="1" type="ORF">Tco_0974754</name>
</gene>
<organism evidence="1 2">
    <name type="scientific">Tanacetum coccineum</name>
    <dbReference type="NCBI Taxonomy" id="301880"/>
    <lineage>
        <taxon>Eukaryota</taxon>
        <taxon>Viridiplantae</taxon>
        <taxon>Streptophyta</taxon>
        <taxon>Embryophyta</taxon>
        <taxon>Tracheophyta</taxon>
        <taxon>Spermatophyta</taxon>
        <taxon>Magnoliopsida</taxon>
        <taxon>eudicotyledons</taxon>
        <taxon>Gunneridae</taxon>
        <taxon>Pentapetalae</taxon>
        <taxon>asterids</taxon>
        <taxon>campanulids</taxon>
        <taxon>Asterales</taxon>
        <taxon>Asteraceae</taxon>
        <taxon>Asteroideae</taxon>
        <taxon>Anthemideae</taxon>
        <taxon>Anthemidinae</taxon>
        <taxon>Tanacetum</taxon>
    </lineage>
</organism>
<evidence type="ECO:0000313" key="2">
    <source>
        <dbReference type="Proteomes" id="UP001151760"/>
    </source>
</evidence>
<feature type="non-terminal residue" evidence="1">
    <location>
        <position position="1"/>
    </location>
</feature>
<evidence type="ECO:0000313" key="1">
    <source>
        <dbReference type="EMBL" id="GJT48597.1"/>
    </source>
</evidence>
<accession>A0ABQ5EDK6</accession>
<keyword evidence="2" id="KW-1185">Reference proteome</keyword>
<dbReference type="Proteomes" id="UP001151760">
    <property type="component" value="Unassembled WGS sequence"/>
</dbReference>
<protein>
    <submittedName>
        <fullName evidence="1">Uncharacterized protein</fullName>
    </submittedName>
</protein>
<reference evidence="1" key="1">
    <citation type="journal article" date="2022" name="Int. J. Mol. Sci.">
        <title>Draft Genome of Tanacetum Coccineum: Genomic Comparison of Closely Related Tanacetum-Family Plants.</title>
        <authorList>
            <person name="Yamashiro T."/>
            <person name="Shiraishi A."/>
            <person name="Nakayama K."/>
            <person name="Satake H."/>
        </authorList>
    </citation>
    <scope>NUCLEOTIDE SEQUENCE</scope>
</reference>
<comment type="caution">
    <text evidence="1">The sequence shown here is derived from an EMBL/GenBank/DDBJ whole genome shotgun (WGS) entry which is preliminary data.</text>
</comment>